<dbReference type="InterPro" id="IPR007410">
    <property type="entry name" value="LpqE-like"/>
</dbReference>
<dbReference type="Proteomes" id="UP000182841">
    <property type="component" value="Unassembled WGS sequence"/>
</dbReference>
<dbReference type="EMBL" id="FOGO01000003">
    <property type="protein sequence ID" value="SER63296.1"/>
    <property type="molecule type" value="Genomic_DNA"/>
</dbReference>
<keyword evidence="3" id="KW-1185">Reference proteome</keyword>
<protein>
    <recommendedName>
        <fullName evidence="4">Copper chaperone PCu(A)C</fullName>
    </recommendedName>
</protein>
<evidence type="ECO:0008006" key="4">
    <source>
        <dbReference type="Google" id="ProtNLM"/>
    </source>
</evidence>
<dbReference type="PANTHER" id="PTHR36302">
    <property type="entry name" value="BLR7088 PROTEIN"/>
    <property type="match status" value="1"/>
</dbReference>
<name>A0A1H9QS41_9ACTN</name>
<organism evidence="2 3">
    <name type="scientific">Streptomyces qinglanensis</name>
    <dbReference type="NCBI Taxonomy" id="943816"/>
    <lineage>
        <taxon>Bacteria</taxon>
        <taxon>Bacillati</taxon>
        <taxon>Actinomycetota</taxon>
        <taxon>Actinomycetes</taxon>
        <taxon>Kitasatosporales</taxon>
        <taxon>Streptomycetaceae</taxon>
        <taxon>Streptomyces</taxon>
    </lineage>
</organism>
<dbReference type="RefSeq" id="WP_239501911.1">
    <property type="nucleotide sequence ID" value="NZ_FOGO01000003.1"/>
</dbReference>
<feature type="signal peptide" evidence="1">
    <location>
        <begin position="1"/>
        <end position="22"/>
    </location>
</feature>
<dbReference type="AlphaFoldDB" id="A0A1H9QS41"/>
<evidence type="ECO:0000313" key="2">
    <source>
        <dbReference type="EMBL" id="SER63296.1"/>
    </source>
</evidence>
<dbReference type="InterPro" id="IPR036182">
    <property type="entry name" value="PCuAC_sf"/>
</dbReference>
<accession>A0A1H9QS41</accession>
<evidence type="ECO:0000256" key="1">
    <source>
        <dbReference type="SAM" id="SignalP"/>
    </source>
</evidence>
<evidence type="ECO:0000313" key="3">
    <source>
        <dbReference type="Proteomes" id="UP000182841"/>
    </source>
</evidence>
<dbReference type="Pfam" id="PF04314">
    <property type="entry name" value="PCuAC"/>
    <property type="match status" value="1"/>
</dbReference>
<gene>
    <name evidence="2" type="ORF">SAMN05421870_10382</name>
</gene>
<sequence length="168" mass="17785">MKASLVARLRGPVTAVSAPVLACGLSLAGLGAWTAGGNAGSPPQLAVTEGHVYQRLGNTPETAAFFTVTNTGGSSDRLVAVSSPRTEVPPALSRHRMTRSGAAYRWPVEDVAIPAEKGLLMDPHEIDVTVRPEGDWRLGQRIPFTLHFERGSPLTVLATVVRPGARRT</sequence>
<dbReference type="SUPFAM" id="SSF110087">
    <property type="entry name" value="DR1885-like metal-binding protein"/>
    <property type="match status" value="1"/>
</dbReference>
<dbReference type="Gene3D" id="2.60.40.1890">
    <property type="entry name" value="PCu(A)C copper chaperone"/>
    <property type="match status" value="1"/>
</dbReference>
<dbReference type="PANTHER" id="PTHR36302:SF1">
    <property type="entry name" value="COPPER CHAPERONE PCU(A)C"/>
    <property type="match status" value="1"/>
</dbReference>
<feature type="chain" id="PRO_5010162155" description="Copper chaperone PCu(A)C" evidence="1">
    <location>
        <begin position="23"/>
        <end position="168"/>
    </location>
</feature>
<keyword evidence="1" id="KW-0732">Signal</keyword>
<reference evidence="3" key="1">
    <citation type="submission" date="2016-10" db="EMBL/GenBank/DDBJ databases">
        <authorList>
            <person name="Varghese N."/>
            <person name="Submissions S."/>
        </authorList>
    </citation>
    <scope>NUCLEOTIDE SEQUENCE [LARGE SCALE GENOMIC DNA]</scope>
    <source>
        <strain evidence="3">CGMCC 4.6825</strain>
    </source>
</reference>
<proteinExistence type="predicted"/>
<dbReference type="InterPro" id="IPR058248">
    <property type="entry name" value="Lxx211020-like"/>
</dbReference>